<dbReference type="EMBL" id="JAIVEX010000004">
    <property type="protein sequence ID" value="MDB0521674.1"/>
    <property type="molecule type" value="Genomic_DNA"/>
</dbReference>
<evidence type="ECO:0000313" key="2">
    <source>
        <dbReference type="Proteomes" id="UP001143674"/>
    </source>
</evidence>
<evidence type="ECO:0000313" key="1">
    <source>
        <dbReference type="EMBL" id="MDB0521674.1"/>
    </source>
</evidence>
<proteinExistence type="predicted"/>
<keyword evidence="1" id="KW-0238">DNA-binding</keyword>
<protein>
    <submittedName>
        <fullName evidence="1">DNA-binding protein</fullName>
    </submittedName>
</protein>
<comment type="caution">
    <text evidence="1">The sequence shown here is derived from an EMBL/GenBank/DDBJ whole genome shotgun (WGS) entry which is preliminary data.</text>
</comment>
<dbReference type="Proteomes" id="UP001143674">
    <property type="component" value="Unassembled WGS sequence"/>
</dbReference>
<gene>
    <name evidence="1" type="ORF">LBW55_08610</name>
</gene>
<dbReference type="RefSeq" id="WP_055337413.1">
    <property type="nucleotide sequence ID" value="NZ_CDQJ01000001.1"/>
</dbReference>
<name>A0AAE3NIM5_RALSL</name>
<accession>A0AAE3NIM5</accession>
<organism evidence="1 2">
    <name type="scientific">Ralstonia solanacearum</name>
    <name type="common">Pseudomonas solanacearum</name>
    <dbReference type="NCBI Taxonomy" id="305"/>
    <lineage>
        <taxon>Bacteria</taxon>
        <taxon>Pseudomonadati</taxon>
        <taxon>Pseudomonadota</taxon>
        <taxon>Betaproteobacteria</taxon>
        <taxon>Burkholderiales</taxon>
        <taxon>Burkholderiaceae</taxon>
        <taxon>Ralstonia</taxon>
        <taxon>Ralstonia solanacearum species complex</taxon>
    </lineage>
</organism>
<dbReference type="GO" id="GO:0003677">
    <property type="term" value="F:DNA binding"/>
    <property type="evidence" value="ECO:0007669"/>
    <property type="project" value="UniProtKB-KW"/>
</dbReference>
<reference evidence="1" key="1">
    <citation type="submission" date="2021-09" db="EMBL/GenBank/DDBJ databases">
        <title>Genomic analysis of Ralstonia spp.</title>
        <authorList>
            <person name="Aburjaile F."/>
            <person name="Ariute J.C."/>
            <person name="Pais A.K.L."/>
            <person name="Albuquerque G.M.R."/>
            <person name="Silva A.M.F."/>
            <person name="Brenig B."/>
            <person name="Azevedo V."/>
            <person name="Matiuzzi M."/>
            <person name="Ramos R."/>
            <person name="Goes-Neto A."/>
            <person name="Soares S."/>
            <person name="Iseppon A.M.B."/>
            <person name="Souza E."/>
            <person name="Gama M."/>
        </authorList>
    </citation>
    <scope>NUCLEOTIDE SEQUENCE</scope>
    <source>
        <strain evidence="1">B4</strain>
    </source>
</reference>
<dbReference type="AlphaFoldDB" id="A0AAE3NIM5"/>
<sequence>MEYEFTLKFKLDSADANYDDIVERLGAAGCTDALVGIGIVGHLGLEFVREAVSAEEAMLSAIADVKTAIPGAKLVEAGPDFVGLTDAADLVGVTRQNMRKFMITHSEAFPAPVHSGSTSIWHLALVLQFLGEREYNLAPSLVDVAKAAMRVNLTKEVALMGQPVADARYTLAL</sequence>